<evidence type="ECO:0000313" key="4">
    <source>
        <dbReference type="Proteomes" id="UP000091967"/>
    </source>
</evidence>
<organism evidence="3 4">
    <name type="scientific">Fusarium poae</name>
    <dbReference type="NCBI Taxonomy" id="36050"/>
    <lineage>
        <taxon>Eukaryota</taxon>
        <taxon>Fungi</taxon>
        <taxon>Dikarya</taxon>
        <taxon>Ascomycota</taxon>
        <taxon>Pezizomycotina</taxon>
        <taxon>Sordariomycetes</taxon>
        <taxon>Hypocreomycetidae</taxon>
        <taxon>Hypocreales</taxon>
        <taxon>Nectriaceae</taxon>
        <taxon>Fusarium</taxon>
    </lineage>
</organism>
<dbReference type="GO" id="GO:0006749">
    <property type="term" value="P:glutathione metabolic process"/>
    <property type="evidence" value="ECO:0007669"/>
    <property type="project" value="InterPro"/>
</dbReference>
<dbReference type="OrthoDB" id="449487at2759"/>
<dbReference type="InterPro" id="IPR044528">
    <property type="entry name" value="POD-like_MBL-fold"/>
</dbReference>
<keyword evidence="1" id="KW-0479">Metal-binding</keyword>
<dbReference type="InterPro" id="IPR036866">
    <property type="entry name" value="RibonucZ/Hydroxyglut_hydro"/>
</dbReference>
<protein>
    <recommendedName>
        <fullName evidence="2">Metallo-beta-lactamase domain-containing protein</fullName>
    </recommendedName>
</protein>
<dbReference type="InterPro" id="IPR051682">
    <property type="entry name" value="Mito_Persulfide_Diox"/>
</dbReference>
<name>A0A1B8ARF5_FUSPO</name>
<dbReference type="InterPro" id="IPR001279">
    <property type="entry name" value="Metallo-B-lactamas"/>
</dbReference>
<evidence type="ECO:0000256" key="1">
    <source>
        <dbReference type="ARBA" id="ARBA00022723"/>
    </source>
</evidence>
<sequence length="333" mass="36905">MSSRITLSRTIKSIHLALSKNYSTQSRTTTRAYFATHKRVVSEPTIHPLFETTTNTWQYIVADPITKHAVIIDPVLDYDPVKIAVSTSSDNAIIKIVKDEGYQVDIILETHAHADHLTAASYVQSVLSKSQSIKPAISIGSRIKQVQKLFGDKYGVPSKEYDTVFDKLWEDNEEFAIGTLTARAVHLPGHTPDHMGYQIGNNVFVGDSIFNVDVGSARADFPGGSAKDIFKSGRKLLSLPEDTKIWVGHDYPPEGRDALPFAAVGEHKKNNKHLKDGTQEDEFVEMRRKRDATLAAPRLIHPSLQVNIRGGQLPAPSTSGSRMFHLPLATPTW</sequence>
<reference evidence="3 4" key="1">
    <citation type="submission" date="2016-06" db="EMBL/GenBank/DDBJ databases">
        <title>Living apart together: crosstalk between the core and supernumerary genomes in a fungal plant pathogen.</title>
        <authorList>
            <person name="Vanheule A."/>
            <person name="Audenaert K."/>
            <person name="Warris S."/>
            <person name="Van De Geest H."/>
            <person name="Schijlen E."/>
            <person name="Hofte M."/>
            <person name="De Saeger S."/>
            <person name="Haesaert G."/>
            <person name="Waalwijk C."/>
            <person name="Van Der Lee T."/>
        </authorList>
    </citation>
    <scope>NUCLEOTIDE SEQUENCE [LARGE SCALE GENOMIC DNA]</scope>
    <source>
        <strain evidence="3 4">2516</strain>
    </source>
</reference>
<evidence type="ECO:0000313" key="3">
    <source>
        <dbReference type="EMBL" id="OBS22966.1"/>
    </source>
</evidence>
<dbReference type="GO" id="GO:0070813">
    <property type="term" value="P:hydrogen sulfide metabolic process"/>
    <property type="evidence" value="ECO:0007669"/>
    <property type="project" value="TreeGrafter"/>
</dbReference>
<dbReference type="PANTHER" id="PTHR43084">
    <property type="entry name" value="PERSULFIDE DIOXYGENASE ETHE1"/>
    <property type="match status" value="1"/>
</dbReference>
<gene>
    <name evidence="3" type="ORF">FPOA_09287</name>
</gene>
<dbReference type="AlphaFoldDB" id="A0A1B8ARF5"/>
<evidence type="ECO:0000259" key="2">
    <source>
        <dbReference type="SMART" id="SM00849"/>
    </source>
</evidence>
<comment type="caution">
    <text evidence="3">The sequence shown here is derived from an EMBL/GenBank/DDBJ whole genome shotgun (WGS) entry which is preliminary data.</text>
</comment>
<accession>A0A1B8ARF5</accession>
<dbReference type="GO" id="GO:0050313">
    <property type="term" value="F:sulfur dioxygenase activity"/>
    <property type="evidence" value="ECO:0007669"/>
    <property type="project" value="InterPro"/>
</dbReference>
<proteinExistence type="predicted"/>
<dbReference type="PANTHER" id="PTHR43084:SF1">
    <property type="entry name" value="PERSULFIDE DIOXYGENASE ETHE1, MITOCHONDRIAL"/>
    <property type="match status" value="1"/>
</dbReference>
<dbReference type="FunFam" id="3.60.15.10:FF:000033">
    <property type="entry name" value="MBL fold metallo-hydrolase"/>
    <property type="match status" value="1"/>
</dbReference>
<dbReference type="SMART" id="SM00849">
    <property type="entry name" value="Lactamase_B"/>
    <property type="match status" value="1"/>
</dbReference>
<dbReference type="CDD" id="cd07724">
    <property type="entry name" value="POD-like_MBL-fold"/>
    <property type="match status" value="1"/>
</dbReference>
<feature type="domain" description="Metallo-beta-lactamase" evidence="2">
    <location>
        <begin position="55"/>
        <end position="249"/>
    </location>
</feature>
<dbReference type="Pfam" id="PF00753">
    <property type="entry name" value="Lactamase_B"/>
    <property type="match status" value="1"/>
</dbReference>
<dbReference type="SUPFAM" id="SSF56281">
    <property type="entry name" value="Metallo-hydrolase/oxidoreductase"/>
    <property type="match status" value="1"/>
</dbReference>
<dbReference type="GO" id="GO:0046872">
    <property type="term" value="F:metal ion binding"/>
    <property type="evidence" value="ECO:0007669"/>
    <property type="project" value="UniProtKB-KW"/>
</dbReference>
<keyword evidence="4" id="KW-1185">Reference proteome</keyword>
<dbReference type="EMBL" id="LYXU01000003">
    <property type="protein sequence ID" value="OBS22966.1"/>
    <property type="molecule type" value="Genomic_DNA"/>
</dbReference>
<dbReference type="Gene3D" id="3.60.15.10">
    <property type="entry name" value="Ribonuclease Z/Hydroxyacylglutathione hydrolase-like"/>
    <property type="match status" value="1"/>
</dbReference>
<dbReference type="OMA" id="GTWQYLI"/>
<dbReference type="Proteomes" id="UP000091967">
    <property type="component" value="Unassembled WGS sequence"/>
</dbReference>
<dbReference type="STRING" id="36050.A0A1B8ARF5"/>